<feature type="transmembrane region" description="Helical" evidence="4">
    <location>
        <begin position="30"/>
        <end position="51"/>
    </location>
</feature>
<gene>
    <name evidence="5" type="ORF">GCM10010094_38720</name>
</gene>
<dbReference type="InterPro" id="IPR016191">
    <property type="entry name" value="Ribonuclease/ribotoxin"/>
</dbReference>
<dbReference type="GO" id="GO:0004521">
    <property type="term" value="F:RNA endonuclease activity"/>
    <property type="evidence" value="ECO:0007669"/>
    <property type="project" value="InterPro"/>
</dbReference>
<dbReference type="AlphaFoldDB" id="A0A917QXQ3"/>
<dbReference type="EMBL" id="BMPQ01000008">
    <property type="protein sequence ID" value="GGK74057.1"/>
    <property type="molecule type" value="Genomic_DNA"/>
</dbReference>
<organism evidence="5 6">
    <name type="scientific">Streptomyces flaveus</name>
    <dbReference type="NCBI Taxonomy" id="66370"/>
    <lineage>
        <taxon>Bacteria</taxon>
        <taxon>Bacillati</taxon>
        <taxon>Actinomycetota</taxon>
        <taxon>Actinomycetes</taxon>
        <taxon>Kitasatosporales</taxon>
        <taxon>Streptomycetaceae</taxon>
        <taxon>Streptomyces</taxon>
        <taxon>Streptomyces aurantiacus group</taxon>
    </lineage>
</organism>
<protein>
    <submittedName>
        <fullName evidence="5">Uncharacterized protein</fullName>
    </submittedName>
</protein>
<reference evidence="5" key="1">
    <citation type="journal article" date="2014" name="Int. J. Syst. Evol. Microbiol.">
        <title>Complete genome sequence of Corynebacterium casei LMG S-19264T (=DSM 44701T), isolated from a smear-ripened cheese.</title>
        <authorList>
            <consortium name="US DOE Joint Genome Institute (JGI-PGF)"/>
            <person name="Walter F."/>
            <person name="Albersmeier A."/>
            <person name="Kalinowski J."/>
            <person name="Ruckert C."/>
        </authorList>
    </citation>
    <scope>NUCLEOTIDE SEQUENCE</scope>
    <source>
        <strain evidence="5">JCM 3035</strain>
    </source>
</reference>
<dbReference type="GO" id="GO:0016787">
    <property type="term" value="F:hydrolase activity"/>
    <property type="evidence" value="ECO:0007669"/>
    <property type="project" value="UniProtKB-KW"/>
</dbReference>
<sequence>MPTPDLTAATEPAAPNGSAHRHRPPASRRFTAKFLVLFLAVATLLGGFTALGPQSQGTAIAAVDDGKNFGGFPSKLDEMTAFWTAKGWPSDKKASQETNPSNGITGFIYRGGTYGDRDGQLTAYIQANYPNAVAPSFTEYDIDFRPTRRTHRNAERIVRDNANGFVFYTNDHYANFHLYAYVGLPGADDAAGAIPPTGTTVDDNLAPVAEETEGDPQPGGSGGNQPDPNTFLPAEDPAFEAQNNETMGQADERGDAMYANLNAINNDNDGIVSRLVAFLLYFVGSNHADLPDLFHDHHTEL</sequence>
<evidence type="ECO:0000256" key="4">
    <source>
        <dbReference type="SAM" id="Phobius"/>
    </source>
</evidence>
<evidence type="ECO:0000256" key="2">
    <source>
        <dbReference type="ARBA" id="ARBA00022801"/>
    </source>
</evidence>
<keyword evidence="4" id="KW-0472">Membrane</keyword>
<feature type="region of interest" description="Disordered" evidence="3">
    <location>
        <begin position="209"/>
        <end position="235"/>
    </location>
</feature>
<evidence type="ECO:0000313" key="6">
    <source>
        <dbReference type="Proteomes" id="UP000637788"/>
    </source>
</evidence>
<evidence type="ECO:0000256" key="3">
    <source>
        <dbReference type="SAM" id="MobiDB-lite"/>
    </source>
</evidence>
<evidence type="ECO:0000313" key="5">
    <source>
        <dbReference type="EMBL" id="GGK74057.1"/>
    </source>
</evidence>
<keyword evidence="4" id="KW-0812">Transmembrane</keyword>
<dbReference type="RefSeq" id="WP_189323117.1">
    <property type="nucleotide sequence ID" value="NZ_BMPQ01000008.1"/>
</dbReference>
<dbReference type="Proteomes" id="UP000637788">
    <property type="component" value="Unassembled WGS sequence"/>
</dbReference>
<keyword evidence="6" id="KW-1185">Reference proteome</keyword>
<keyword evidence="4" id="KW-1133">Transmembrane helix</keyword>
<accession>A0A917QXQ3</accession>
<dbReference type="Pfam" id="PF00545">
    <property type="entry name" value="Ribonuclease"/>
    <property type="match status" value="1"/>
</dbReference>
<reference evidence="5" key="2">
    <citation type="submission" date="2020-09" db="EMBL/GenBank/DDBJ databases">
        <authorList>
            <person name="Sun Q."/>
            <person name="Ohkuma M."/>
        </authorList>
    </citation>
    <scope>NUCLEOTIDE SEQUENCE</scope>
    <source>
        <strain evidence="5">JCM 3035</strain>
    </source>
</reference>
<dbReference type="SUPFAM" id="SSF53933">
    <property type="entry name" value="Microbial ribonucleases"/>
    <property type="match status" value="1"/>
</dbReference>
<dbReference type="InterPro" id="IPR000026">
    <property type="entry name" value="N1-like"/>
</dbReference>
<keyword evidence="1" id="KW-0540">Nuclease</keyword>
<name>A0A917QXQ3_9ACTN</name>
<proteinExistence type="predicted"/>
<feature type="region of interest" description="Disordered" evidence="3">
    <location>
        <begin position="1"/>
        <end position="25"/>
    </location>
</feature>
<dbReference type="GO" id="GO:0003723">
    <property type="term" value="F:RNA binding"/>
    <property type="evidence" value="ECO:0007669"/>
    <property type="project" value="InterPro"/>
</dbReference>
<keyword evidence="2" id="KW-0378">Hydrolase</keyword>
<dbReference type="Gene3D" id="3.10.450.30">
    <property type="entry name" value="Microbial ribonucleases"/>
    <property type="match status" value="1"/>
</dbReference>
<evidence type="ECO:0000256" key="1">
    <source>
        <dbReference type="ARBA" id="ARBA00022722"/>
    </source>
</evidence>
<comment type="caution">
    <text evidence="5">The sequence shown here is derived from an EMBL/GenBank/DDBJ whole genome shotgun (WGS) entry which is preliminary data.</text>
</comment>